<evidence type="ECO:0000313" key="1">
    <source>
        <dbReference type="EMBL" id="SUC11734.1"/>
    </source>
</evidence>
<dbReference type="AlphaFoldDB" id="A0A379F034"/>
<sequence length="74" mass="8378">MANAACKTVVGCKVHGDSFYTLAVAMTLFYADKHIACKWLCYNTKKTVAFAHLYQTNRLWGKAYSVSNYPFCLK</sequence>
<proteinExistence type="predicted"/>
<organism evidence="1 2">
    <name type="scientific">Prevotella pallens</name>
    <dbReference type="NCBI Taxonomy" id="60133"/>
    <lineage>
        <taxon>Bacteria</taxon>
        <taxon>Pseudomonadati</taxon>
        <taxon>Bacteroidota</taxon>
        <taxon>Bacteroidia</taxon>
        <taxon>Bacteroidales</taxon>
        <taxon>Prevotellaceae</taxon>
        <taxon>Prevotella</taxon>
    </lineage>
</organism>
<name>A0A379F034_9BACT</name>
<dbReference type="EMBL" id="UGTP01000001">
    <property type="protein sequence ID" value="SUC11734.1"/>
    <property type="molecule type" value="Genomic_DNA"/>
</dbReference>
<evidence type="ECO:0000313" key="2">
    <source>
        <dbReference type="Proteomes" id="UP000254235"/>
    </source>
</evidence>
<protein>
    <submittedName>
        <fullName evidence="1">Uncharacterized protein</fullName>
    </submittedName>
</protein>
<reference evidence="1 2" key="1">
    <citation type="submission" date="2018-06" db="EMBL/GenBank/DDBJ databases">
        <authorList>
            <consortium name="Pathogen Informatics"/>
            <person name="Doyle S."/>
        </authorList>
    </citation>
    <scope>NUCLEOTIDE SEQUENCE [LARGE SCALE GENOMIC DNA]</scope>
    <source>
        <strain evidence="1 2">NCTC13043</strain>
    </source>
</reference>
<gene>
    <name evidence="1" type="ORF">NCTC13043_00590</name>
</gene>
<accession>A0A379F034</accession>
<dbReference type="Proteomes" id="UP000254235">
    <property type="component" value="Unassembled WGS sequence"/>
</dbReference>